<reference evidence="2 3" key="1">
    <citation type="submission" date="2020-01" db="EMBL/GenBank/DDBJ databases">
        <title>Genetics and antimicrobial susceptibilities of Nocardia species isolated from the soil; a comparison with species isolated from humans.</title>
        <authorList>
            <person name="Carrasco G."/>
            <person name="Monzon S."/>
            <person name="Sansegundo M."/>
            <person name="Garcia E."/>
            <person name="Garrido N."/>
            <person name="Medina M.J."/>
            <person name="Villalon P."/>
            <person name="Ramirez-Arocha A.C."/>
            <person name="Jimenez P."/>
            <person name="Cuesta I."/>
            <person name="Valdezate S."/>
        </authorList>
    </citation>
    <scope>NUCLEOTIDE SEQUENCE [LARGE SCALE GENOMIC DNA]</scope>
    <source>
        <strain evidence="2 3">CNM20110626</strain>
    </source>
</reference>
<dbReference type="NCBIfam" id="TIGR02246">
    <property type="entry name" value="SgcJ/EcaC family oxidoreductase"/>
    <property type="match status" value="1"/>
</dbReference>
<dbReference type="RefSeq" id="WP_163847228.1">
    <property type="nucleotide sequence ID" value="NZ_JAAGVB010000056.1"/>
</dbReference>
<dbReference type="AlphaFoldDB" id="A0A6P1CTP3"/>
<dbReference type="Pfam" id="PF14534">
    <property type="entry name" value="DUF4440"/>
    <property type="match status" value="1"/>
</dbReference>
<evidence type="ECO:0000313" key="3">
    <source>
        <dbReference type="Proteomes" id="UP000471166"/>
    </source>
</evidence>
<dbReference type="EMBL" id="JAAGVB010000056">
    <property type="protein sequence ID" value="NEW35919.1"/>
    <property type="molecule type" value="Genomic_DNA"/>
</dbReference>
<dbReference type="Proteomes" id="UP000471166">
    <property type="component" value="Unassembled WGS sequence"/>
</dbReference>
<evidence type="ECO:0000313" key="2">
    <source>
        <dbReference type="EMBL" id="NEW35919.1"/>
    </source>
</evidence>
<protein>
    <submittedName>
        <fullName evidence="2">SgcJ/EcaC family oxidoreductase</fullName>
    </submittedName>
</protein>
<evidence type="ECO:0000259" key="1">
    <source>
        <dbReference type="Pfam" id="PF14534"/>
    </source>
</evidence>
<sequence length="158" mass="17459">MQNQRHDTAAVRAVIDGLIDAWARHDAEAYGALFTEDASYLSFAGTVYRGRADIVSSHRALFAKFLKGTKLADEVLDIRFYGPDTAVVVSRGDTYKGERPRKLGKVQTYTLIRAADGQWRVAAFQNTQRKPVMEKISFLLSPATAPQPQQLSPAGRSS</sequence>
<organism evidence="2 3">
    <name type="scientific">Nocardia cyriacigeorgica</name>
    <dbReference type="NCBI Taxonomy" id="135487"/>
    <lineage>
        <taxon>Bacteria</taxon>
        <taxon>Bacillati</taxon>
        <taxon>Actinomycetota</taxon>
        <taxon>Actinomycetes</taxon>
        <taxon>Mycobacteriales</taxon>
        <taxon>Nocardiaceae</taxon>
        <taxon>Nocardia</taxon>
    </lineage>
</organism>
<dbReference type="InterPro" id="IPR027843">
    <property type="entry name" value="DUF4440"/>
</dbReference>
<dbReference type="Gene3D" id="3.10.450.50">
    <property type="match status" value="1"/>
</dbReference>
<accession>A0A6P1CTP3</accession>
<proteinExistence type="predicted"/>
<feature type="domain" description="DUF4440" evidence="1">
    <location>
        <begin position="11"/>
        <end position="121"/>
    </location>
</feature>
<comment type="caution">
    <text evidence="2">The sequence shown here is derived from an EMBL/GenBank/DDBJ whole genome shotgun (WGS) entry which is preliminary data.</text>
</comment>
<name>A0A6P1CTP3_9NOCA</name>
<dbReference type="InterPro" id="IPR032710">
    <property type="entry name" value="NTF2-like_dom_sf"/>
</dbReference>
<dbReference type="InterPro" id="IPR011944">
    <property type="entry name" value="Steroid_delta5-4_isomerase"/>
</dbReference>
<dbReference type="SUPFAM" id="SSF54427">
    <property type="entry name" value="NTF2-like"/>
    <property type="match status" value="1"/>
</dbReference>
<gene>
    <name evidence="2" type="ORF">GV791_25620</name>
</gene>